<accession>A0AAU9IFV2</accession>
<keyword evidence="2" id="KW-1185">Reference proteome</keyword>
<dbReference type="Gene3D" id="3.40.50.150">
    <property type="entry name" value="Vaccinia Virus protein VP39"/>
    <property type="match status" value="1"/>
</dbReference>
<proteinExistence type="predicted"/>
<comment type="caution">
    <text evidence="1">The sequence shown here is derived from an EMBL/GenBank/DDBJ whole genome shotgun (WGS) entry which is preliminary data.</text>
</comment>
<dbReference type="Proteomes" id="UP001162131">
    <property type="component" value="Unassembled WGS sequence"/>
</dbReference>
<dbReference type="CDD" id="cd02440">
    <property type="entry name" value="AdoMet_MTases"/>
    <property type="match status" value="1"/>
</dbReference>
<gene>
    <name evidence="1" type="ORF">BSTOLATCC_MIC5424</name>
</gene>
<dbReference type="SUPFAM" id="SSF53335">
    <property type="entry name" value="S-adenosyl-L-methionine-dependent methyltransferases"/>
    <property type="match status" value="1"/>
</dbReference>
<sequence>MIRELFEQDTFEEQFEIIDVELCGEKYRIREFNFHPLNANKVWPGNTVFAGWLLGNLEELKNKKIIELGAGSGILSIFLAKHGIDITTSDYNDTEIPVNIAYNCNLNGISVIPHISHSWGESIDFSVDFDIVVASDILLYVKQYGNLIETLKKLLEKPQSKFWLSNRRRIDTESSFLDMCTASGLSVQNIGPKVFEIKLN</sequence>
<reference evidence="1" key="1">
    <citation type="submission" date="2021-09" db="EMBL/GenBank/DDBJ databases">
        <authorList>
            <consortium name="AG Swart"/>
            <person name="Singh M."/>
            <person name="Singh A."/>
            <person name="Seah K."/>
            <person name="Emmerich C."/>
        </authorList>
    </citation>
    <scope>NUCLEOTIDE SEQUENCE</scope>
    <source>
        <strain evidence="1">ATCC30299</strain>
    </source>
</reference>
<dbReference type="AlphaFoldDB" id="A0AAU9IFV2"/>
<dbReference type="InterPro" id="IPR029063">
    <property type="entry name" value="SAM-dependent_MTases_sf"/>
</dbReference>
<dbReference type="InterPro" id="IPR019410">
    <property type="entry name" value="Methyltransf_16"/>
</dbReference>
<name>A0AAU9IFV2_9CILI</name>
<evidence type="ECO:0000313" key="1">
    <source>
        <dbReference type="EMBL" id="CAG9312176.1"/>
    </source>
</evidence>
<protein>
    <submittedName>
        <fullName evidence="1">Uncharacterized protein</fullName>
    </submittedName>
</protein>
<evidence type="ECO:0000313" key="2">
    <source>
        <dbReference type="Proteomes" id="UP001162131"/>
    </source>
</evidence>
<dbReference type="PANTHER" id="PTHR14614">
    <property type="entry name" value="HEPATOCELLULAR CARCINOMA-ASSOCIATED ANTIGEN"/>
    <property type="match status" value="1"/>
</dbReference>
<organism evidence="1 2">
    <name type="scientific">Blepharisma stoltei</name>
    <dbReference type="NCBI Taxonomy" id="1481888"/>
    <lineage>
        <taxon>Eukaryota</taxon>
        <taxon>Sar</taxon>
        <taxon>Alveolata</taxon>
        <taxon>Ciliophora</taxon>
        <taxon>Postciliodesmatophora</taxon>
        <taxon>Heterotrichea</taxon>
        <taxon>Heterotrichida</taxon>
        <taxon>Blepharismidae</taxon>
        <taxon>Blepharisma</taxon>
    </lineage>
</organism>
<dbReference type="Pfam" id="PF10294">
    <property type="entry name" value="Methyltransf_16"/>
    <property type="match status" value="1"/>
</dbReference>
<dbReference type="EMBL" id="CAJZBQ010000005">
    <property type="protein sequence ID" value="CAG9312176.1"/>
    <property type="molecule type" value="Genomic_DNA"/>
</dbReference>
<dbReference type="PANTHER" id="PTHR14614:SF97">
    <property type="entry name" value="S-ADENOSYL-L-METHIONINE-DEPENDENT METHYLTRANSFERASES SUPERFAMILY PROTEIN"/>
    <property type="match status" value="1"/>
</dbReference>